<dbReference type="HOGENOM" id="CLU_1601615_0_0_7"/>
<dbReference type="BioCyc" id="SCEL448385:SCE_RS04850-MONOMER"/>
<keyword evidence="2" id="KW-1185">Reference proteome</keyword>
<dbReference type="AlphaFoldDB" id="A9EUC2"/>
<reference evidence="1 2" key="1">
    <citation type="journal article" date="2007" name="Nat. Biotechnol.">
        <title>Complete genome sequence of the myxobacterium Sorangium cellulosum.</title>
        <authorList>
            <person name="Schneiker S."/>
            <person name="Perlova O."/>
            <person name="Kaiser O."/>
            <person name="Gerth K."/>
            <person name="Alici A."/>
            <person name="Altmeyer M.O."/>
            <person name="Bartels D."/>
            <person name="Bekel T."/>
            <person name="Beyer S."/>
            <person name="Bode E."/>
            <person name="Bode H.B."/>
            <person name="Bolten C.J."/>
            <person name="Choudhuri J.V."/>
            <person name="Doss S."/>
            <person name="Elnakady Y.A."/>
            <person name="Frank B."/>
            <person name="Gaigalat L."/>
            <person name="Goesmann A."/>
            <person name="Groeger C."/>
            <person name="Gross F."/>
            <person name="Jelsbak L."/>
            <person name="Jelsbak L."/>
            <person name="Kalinowski J."/>
            <person name="Kegler C."/>
            <person name="Knauber T."/>
            <person name="Konietzny S."/>
            <person name="Kopp M."/>
            <person name="Krause L."/>
            <person name="Krug D."/>
            <person name="Linke B."/>
            <person name="Mahmud T."/>
            <person name="Martinez-Arias R."/>
            <person name="McHardy A.C."/>
            <person name="Merai M."/>
            <person name="Meyer F."/>
            <person name="Mormann S."/>
            <person name="Munoz-Dorado J."/>
            <person name="Perez J."/>
            <person name="Pradella S."/>
            <person name="Rachid S."/>
            <person name="Raddatz G."/>
            <person name="Rosenau F."/>
            <person name="Rueckert C."/>
            <person name="Sasse F."/>
            <person name="Scharfe M."/>
            <person name="Schuster S.C."/>
            <person name="Suen G."/>
            <person name="Treuner-Lange A."/>
            <person name="Velicer G.J."/>
            <person name="Vorholter F.-J."/>
            <person name="Weissman K.J."/>
            <person name="Welch R.D."/>
            <person name="Wenzel S.C."/>
            <person name="Whitworth D.E."/>
            <person name="Wilhelm S."/>
            <person name="Wittmann C."/>
            <person name="Bloecker H."/>
            <person name="Puehler A."/>
            <person name="Mueller R."/>
        </authorList>
    </citation>
    <scope>NUCLEOTIDE SEQUENCE [LARGE SCALE GENOMIC DNA]</scope>
    <source>
        <strain evidence="2">So ce56</strain>
    </source>
</reference>
<sequence length="166" mass="18486">MIMHPDPWHLVTRQPDYVLASWHRIFCVIWRRETTEDAARHLRDACAEFAKKHARGIGLLTLVESGASLPPAPARRAIAGFLTEASAYIRCSAVVFEGSGFQAAMVRSVVTGLTLIARQRYPHRVCDIREAWQMFAELLPAATGAAVSEAAFRASLDALREDLRRT</sequence>
<dbReference type="EMBL" id="AM746676">
    <property type="protein sequence ID" value="CAN91086.1"/>
    <property type="molecule type" value="Genomic_DNA"/>
</dbReference>
<dbReference type="Proteomes" id="UP000002139">
    <property type="component" value="Chromosome"/>
</dbReference>
<dbReference type="OrthoDB" id="9832117at2"/>
<organism evidence="1 2">
    <name type="scientific">Sorangium cellulosum (strain So ce56)</name>
    <name type="common">Polyangium cellulosum (strain So ce56)</name>
    <dbReference type="NCBI Taxonomy" id="448385"/>
    <lineage>
        <taxon>Bacteria</taxon>
        <taxon>Pseudomonadati</taxon>
        <taxon>Myxococcota</taxon>
        <taxon>Polyangia</taxon>
        <taxon>Polyangiales</taxon>
        <taxon>Polyangiaceae</taxon>
        <taxon>Sorangium</taxon>
    </lineage>
</organism>
<evidence type="ECO:0000313" key="2">
    <source>
        <dbReference type="Proteomes" id="UP000002139"/>
    </source>
</evidence>
<protein>
    <submittedName>
        <fullName evidence="1">Uncharacterized protein</fullName>
    </submittedName>
</protein>
<proteinExistence type="predicted"/>
<accession>A9EUC2</accession>
<evidence type="ECO:0000313" key="1">
    <source>
        <dbReference type="EMBL" id="CAN91086.1"/>
    </source>
</evidence>
<dbReference type="KEGG" id="scl:sce0928"/>
<gene>
    <name evidence="1" type="ordered locus">sce0928</name>
</gene>
<name>A9EUC2_SORC5</name>